<name>A0A8J7FH83_9GAMM</name>
<sequence length="288" mass="31356">MIEEQQRHQYLEALGISSWLPRAELPAAAPTPDWVWDFSYPAPDIPFADTNTANADTATKPSVSADPAAARASLTRSFASGPKPEVKEALWREKKAPLKATQPEEVSPPENDDAVAIEAATQTPKRPQPRFKLALARFGRALLVDSLPPQSQNDFSPSHQALAGAIVRSVCSAEQPLQGSPFLLPWPMFASPTLPQGYDEALQTVQHKLDRLLADGGVDVVLLMGESAARMVLEREEELAELSGILFSVRADIKALATHSLTEAMQVPGIKPVIWQQLQPLLKHLQNG</sequence>
<evidence type="ECO:0000313" key="3">
    <source>
        <dbReference type="Proteomes" id="UP000640333"/>
    </source>
</evidence>
<accession>A0A8J7FH83</accession>
<organism evidence="2 3">
    <name type="scientific">Pontibacterium sinense</name>
    <dbReference type="NCBI Taxonomy" id="2781979"/>
    <lineage>
        <taxon>Bacteria</taxon>
        <taxon>Pseudomonadati</taxon>
        <taxon>Pseudomonadota</taxon>
        <taxon>Gammaproteobacteria</taxon>
        <taxon>Oceanospirillales</taxon>
        <taxon>Oceanospirillaceae</taxon>
        <taxon>Pontibacterium</taxon>
    </lineage>
</organism>
<keyword evidence="3" id="KW-1185">Reference proteome</keyword>
<dbReference type="EMBL" id="JADEYS010000001">
    <property type="protein sequence ID" value="MBE9396028.1"/>
    <property type="molecule type" value="Genomic_DNA"/>
</dbReference>
<dbReference type="Proteomes" id="UP000640333">
    <property type="component" value="Unassembled WGS sequence"/>
</dbReference>
<comment type="caution">
    <text evidence="2">The sequence shown here is derived from an EMBL/GenBank/DDBJ whole genome shotgun (WGS) entry which is preliminary data.</text>
</comment>
<feature type="region of interest" description="Disordered" evidence="1">
    <location>
        <begin position="51"/>
        <end position="87"/>
    </location>
</feature>
<evidence type="ECO:0000313" key="2">
    <source>
        <dbReference type="EMBL" id="MBE9396028.1"/>
    </source>
</evidence>
<protein>
    <recommendedName>
        <fullName evidence="4">Uracil-DNA glycosylase-like domain-containing protein</fullName>
    </recommendedName>
</protein>
<gene>
    <name evidence="2" type="ORF">IOQ59_02000</name>
</gene>
<reference evidence="2" key="1">
    <citation type="submission" date="2020-10" db="EMBL/GenBank/DDBJ databases">
        <title>Bacterium isolated from coastal waters sediment.</title>
        <authorList>
            <person name="Chen R.-J."/>
            <person name="Lu D.-C."/>
            <person name="Zhu K.-L."/>
            <person name="Du Z.-J."/>
        </authorList>
    </citation>
    <scope>NUCLEOTIDE SEQUENCE</scope>
    <source>
        <strain evidence="2">N1Y112</strain>
    </source>
</reference>
<proteinExistence type="predicted"/>
<dbReference type="RefSeq" id="WP_193951572.1">
    <property type="nucleotide sequence ID" value="NZ_JADEYS010000001.1"/>
</dbReference>
<evidence type="ECO:0000256" key="1">
    <source>
        <dbReference type="SAM" id="MobiDB-lite"/>
    </source>
</evidence>
<evidence type="ECO:0008006" key="4">
    <source>
        <dbReference type="Google" id="ProtNLM"/>
    </source>
</evidence>
<dbReference type="AlphaFoldDB" id="A0A8J7FH83"/>